<keyword evidence="4 6" id="KW-1133">Transmembrane helix</keyword>
<evidence type="ECO:0000256" key="2">
    <source>
        <dbReference type="ARBA" id="ARBA00022475"/>
    </source>
</evidence>
<feature type="transmembrane region" description="Helical" evidence="6">
    <location>
        <begin position="321"/>
        <end position="343"/>
    </location>
</feature>
<feature type="transmembrane region" description="Helical" evidence="6">
    <location>
        <begin position="130"/>
        <end position="148"/>
    </location>
</feature>
<reference evidence="8 9" key="1">
    <citation type="submission" date="2010-04" db="EMBL/GenBank/DDBJ databases">
        <title>The Genome Sequence of Escherichia coli H605.</title>
        <authorList>
            <consortium name="The Broad Institute Genome Sequencing Platform"/>
            <consortium name="The Broad Institute Genome Sequencing Center for Infectious Disease"/>
            <person name="Feldgarden M."/>
            <person name="Gordon D.M."/>
            <person name="Johnson J.R."/>
            <person name="Johnston B.D."/>
            <person name="Young S."/>
            <person name="Zeng Q."/>
            <person name="Koehrsen M."/>
            <person name="Alvarado L."/>
            <person name="Berlin A.M."/>
            <person name="Borenstein D."/>
            <person name="Chapman S.B."/>
            <person name="Chen Z."/>
            <person name="Engels R."/>
            <person name="Freedman E."/>
            <person name="Gellesch M."/>
            <person name="Goldberg J."/>
            <person name="Griggs A."/>
            <person name="Gujja S."/>
            <person name="Heilman E.R."/>
            <person name="Heiman D.I."/>
            <person name="Hepburn T.A."/>
            <person name="Howarth C."/>
            <person name="Jen D."/>
            <person name="Larson L."/>
            <person name="Mehta T."/>
            <person name="Park D."/>
            <person name="Pearson M."/>
            <person name="Richards J."/>
            <person name="Roberts A."/>
            <person name="Saif S."/>
            <person name="Shea T.D."/>
            <person name="Shenoy N."/>
            <person name="Sisk P."/>
            <person name="Stolte C."/>
            <person name="Sykes S.N."/>
            <person name="Walk T."/>
            <person name="White J."/>
            <person name="Yandava C."/>
            <person name="Haas B."/>
            <person name="Henn M.R."/>
            <person name="Nusbaum C."/>
            <person name="Birren B."/>
        </authorList>
    </citation>
    <scope>NUCLEOTIDE SEQUENCE [LARGE SCALE GENOMIC DNA]</scope>
    <source>
        <strain evidence="8 9">H605</strain>
    </source>
</reference>
<dbReference type="GO" id="GO:0022857">
    <property type="term" value="F:transmembrane transporter activity"/>
    <property type="evidence" value="ECO:0007669"/>
    <property type="project" value="InterPro"/>
</dbReference>
<keyword evidence="5 6" id="KW-0472">Membrane</keyword>
<keyword evidence="2" id="KW-1003">Cell membrane</keyword>
<feature type="domain" description="Major facilitator superfamily (MFS) profile" evidence="7">
    <location>
        <begin position="32"/>
        <end position="407"/>
    </location>
</feature>
<evidence type="ECO:0000313" key="8">
    <source>
        <dbReference type="EMBL" id="OSL49334.1"/>
    </source>
</evidence>
<sequence length="425" mass="45153">MASLVVILQAITLLATVIRSRPGGCDGGMKKVILSLALGTFGLGMAEFGIMGVLTELAHNVGISIPAAGHMISYYALGVVVGAPIIALFSSRYSLKHILLFLVALCVIGNAMFTLSSSYLMLAIGRLVSGFPHGAFFGVGAIVLSKIIKPGKVTAAVAGMVSGMTVANLLGIPLGTYLSQEFSWRYTFLLIAVFNIAVMASVYFWVPDIRDEAKGKLREQFHFLRSPAPWLIFAATMFGNAGVFAWFSYVKPYMMFISGFSETAMTFIMMLVGLGMVLGNILSGRISGRYSPLRIAAVTDFIIVLALLMLFFFGGMKTTSLIFAFICCAGLFALSAPLQILLLQNAKGGELLGAAGGQIAFNLGSAVGAYCGGMMLTLGLAYNYVALPAALLSFAAMSSLLLYGRYKRQQVADSPVLAKPLGKLH</sequence>
<dbReference type="Pfam" id="PF07690">
    <property type="entry name" value="MFS_1"/>
    <property type="match status" value="1"/>
</dbReference>
<evidence type="ECO:0000256" key="3">
    <source>
        <dbReference type="ARBA" id="ARBA00022692"/>
    </source>
</evidence>
<organism evidence="8 9">
    <name type="scientific">Escherichia coli H605</name>
    <dbReference type="NCBI Taxonomy" id="656410"/>
    <lineage>
        <taxon>Bacteria</taxon>
        <taxon>Pseudomonadati</taxon>
        <taxon>Pseudomonadota</taxon>
        <taxon>Gammaproteobacteria</taxon>
        <taxon>Enterobacterales</taxon>
        <taxon>Enterobacteriaceae</taxon>
        <taxon>Escherichia</taxon>
    </lineage>
</organism>
<proteinExistence type="predicted"/>
<dbReference type="CDD" id="cd17324">
    <property type="entry name" value="MFS_NepI_like"/>
    <property type="match status" value="1"/>
</dbReference>
<feature type="transmembrane region" description="Helical" evidence="6">
    <location>
        <begin position="98"/>
        <end position="124"/>
    </location>
</feature>
<dbReference type="InterPro" id="IPR036259">
    <property type="entry name" value="MFS_trans_sf"/>
</dbReference>
<dbReference type="InterPro" id="IPR050189">
    <property type="entry name" value="MFS_Efflux_Transporters"/>
</dbReference>
<comment type="subcellular location">
    <subcellularLocation>
        <location evidence="1">Cell membrane</location>
        <topology evidence="1">Multi-pass membrane protein</topology>
    </subcellularLocation>
</comment>
<dbReference type="SUPFAM" id="SSF103473">
    <property type="entry name" value="MFS general substrate transporter"/>
    <property type="match status" value="1"/>
</dbReference>
<dbReference type="GO" id="GO:0005886">
    <property type="term" value="C:plasma membrane"/>
    <property type="evidence" value="ECO:0007669"/>
    <property type="project" value="UniProtKB-SubCell"/>
</dbReference>
<dbReference type="EMBL" id="ADJX01000002">
    <property type="protein sequence ID" value="OSL49334.1"/>
    <property type="molecule type" value="Genomic_DNA"/>
</dbReference>
<dbReference type="AlphaFoldDB" id="A0AAJ3NZJ6"/>
<dbReference type="Proteomes" id="UP000243401">
    <property type="component" value="Unassembled WGS sequence"/>
</dbReference>
<feature type="transmembrane region" description="Helical" evidence="6">
    <location>
        <begin position="184"/>
        <end position="206"/>
    </location>
</feature>
<dbReference type="NCBIfam" id="NF007498">
    <property type="entry name" value="PRK10091.1"/>
    <property type="match status" value="1"/>
</dbReference>
<dbReference type="FunFam" id="1.20.1250.20:FF:000332">
    <property type="entry name" value="Putative transporter AraJ"/>
    <property type="match status" value="1"/>
</dbReference>
<dbReference type="PANTHER" id="PTHR43124:SF6">
    <property type="entry name" value="TRANSPORTER ARAJ-RELATED"/>
    <property type="match status" value="1"/>
</dbReference>
<comment type="caution">
    <text evidence="8">The sequence shown here is derived from an EMBL/GenBank/DDBJ whole genome shotgun (WGS) entry which is preliminary data.</text>
</comment>
<dbReference type="PANTHER" id="PTHR43124">
    <property type="entry name" value="PURINE EFFLUX PUMP PBUE"/>
    <property type="match status" value="1"/>
</dbReference>
<dbReference type="Gene3D" id="1.20.1250.20">
    <property type="entry name" value="MFS general substrate transporter like domains"/>
    <property type="match status" value="1"/>
</dbReference>
<dbReference type="InterPro" id="IPR020846">
    <property type="entry name" value="MFS_dom"/>
</dbReference>
<evidence type="ECO:0000259" key="7">
    <source>
        <dbReference type="PROSITE" id="PS50850"/>
    </source>
</evidence>
<feature type="transmembrane region" description="Helical" evidence="6">
    <location>
        <begin position="382"/>
        <end position="403"/>
    </location>
</feature>
<evidence type="ECO:0000256" key="6">
    <source>
        <dbReference type="SAM" id="Phobius"/>
    </source>
</evidence>
<dbReference type="InterPro" id="IPR011701">
    <property type="entry name" value="MFS"/>
</dbReference>
<name>A0AAJ3NZJ6_ECOLX</name>
<feature type="transmembrane region" description="Helical" evidence="6">
    <location>
        <begin position="227"/>
        <end position="249"/>
    </location>
</feature>
<accession>A0AAJ3NZJ6</accession>
<feature type="transmembrane region" description="Helical" evidence="6">
    <location>
        <begin position="295"/>
        <end position="315"/>
    </location>
</feature>
<feature type="transmembrane region" description="Helical" evidence="6">
    <location>
        <begin position="72"/>
        <end position="91"/>
    </location>
</feature>
<evidence type="ECO:0000256" key="4">
    <source>
        <dbReference type="ARBA" id="ARBA00022989"/>
    </source>
</evidence>
<feature type="transmembrane region" description="Helical" evidence="6">
    <location>
        <begin position="155"/>
        <end position="178"/>
    </location>
</feature>
<feature type="transmembrane region" description="Helical" evidence="6">
    <location>
        <begin position="264"/>
        <end position="283"/>
    </location>
</feature>
<evidence type="ECO:0000313" key="9">
    <source>
        <dbReference type="Proteomes" id="UP000243401"/>
    </source>
</evidence>
<protein>
    <submittedName>
        <fullName evidence="8">Protein AraJ</fullName>
    </submittedName>
</protein>
<evidence type="ECO:0000256" key="5">
    <source>
        <dbReference type="ARBA" id="ARBA00023136"/>
    </source>
</evidence>
<dbReference type="PROSITE" id="PS50850">
    <property type="entry name" value="MFS"/>
    <property type="match status" value="1"/>
</dbReference>
<evidence type="ECO:0000256" key="1">
    <source>
        <dbReference type="ARBA" id="ARBA00004651"/>
    </source>
</evidence>
<feature type="transmembrane region" description="Helical" evidence="6">
    <location>
        <begin position="355"/>
        <end position="376"/>
    </location>
</feature>
<keyword evidence="3 6" id="KW-0812">Transmembrane</keyword>
<gene>
    <name evidence="8" type="ORF">EATG_00201</name>
</gene>